<protein>
    <submittedName>
        <fullName evidence="1">Uncharacterized protein</fullName>
    </submittedName>
</protein>
<feature type="non-terminal residue" evidence="1">
    <location>
        <position position="1"/>
    </location>
</feature>
<name>A0A0C3CIZ5_PILCF</name>
<organism evidence="1 2">
    <name type="scientific">Piloderma croceum (strain F 1598)</name>
    <dbReference type="NCBI Taxonomy" id="765440"/>
    <lineage>
        <taxon>Eukaryota</taxon>
        <taxon>Fungi</taxon>
        <taxon>Dikarya</taxon>
        <taxon>Basidiomycota</taxon>
        <taxon>Agaricomycotina</taxon>
        <taxon>Agaricomycetes</taxon>
        <taxon>Agaricomycetidae</taxon>
        <taxon>Atheliales</taxon>
        <taxon>Atheliaceae</taxon>
        <taxon>Piloderma</taxon>
    </lineage>
</organism>
<reference evidence="2" key="2">
    <citation type="submission" date="2015-01" db="EMBL/GenBank/DDBJ databases">
        <title>Evolutionary Origins and Diversification of the Mycorrhizal Mutualists.</title>
        <authorList>
            <consortium name="DOE Joint Genome Institute"/>
            <consortium name="Mycorrhizal Genomics Consortium"/>
            <person name="Kohler A."/>
            <person name="Kuo A."/>
            <person name="Nagy L.G."/>
            <person name="Floudas D."/>
            <person name="Copeland A."/>
            <person name="Barry K.W."/>
            <person name="Cichocki N."/>
            <person name="Veneault-Fourrey C."/>
            <person name="LaButti K."/>
            <person name="Lindquist E.A."/>
            <person name="Lipzen A."/>
            <person name="Lundell T."/>
            <person name="Morin E."/>
            <person name="Murat C."/>
            <person name="Riley R."/>
            <person name="Ohm R."/>
            <person name="Sun H."/>
            <person name="Tunlid A."/>
            <person name="Henrissat B."/>
            <person name="Grigoriev I.V."/>
            <person name="Hibbett D.S."/>
            <person name="Martin F."/>
        </authorList>
    </citation>
    <scope>NUCLEOTIDE SEQUENCE [LARGE SCALE GENOMIC DNA]</scope>
    <source>
        <strain evidence="2">F 1598</strain>
    </source>
</reference>
<keyword evidence="2" id="KW-1185">Reference proteome</keyword>
<dbReference type="STRING" id="765440.A0A0C3CIZ5"/>
<gene>
    <name evidence="1" type="ORF">PILCRDRAFT_60453</name>
</gene>
<evidence type="ECO:0000313" key="2">
    <source>
        <dbReference type="Proteomes" id="UP000054166"/>
    </source>
</evidence>
<sequence length="323" mass="36021">FFFRQRREHDVFQALLTMVPGLEVCLTEGTEGNAATITEMLQKGMSTAISDETKGLKGPILNWIIPHGQSLQPPLACNIKTDHRFHHECTGSLLCPTGMDWSDPEYIIPFYIVGCLCFIYIVGPRQNCKMAIPSDQWPTFLYVNNMYDPEDPWKGLLRSSILVCAYKHVFTSPSSVDNAAKATWSVRWYLCEPTASVVKFVKKIYQPFTGNAHIHGMTHVTPASIASIATQAQFALSSSSVFSRTDAVTSLEGFYNSILDLLHDADEQEESKSLIIWWNRQIFPSHSSAQRPAATNSALTKIKEKQALKKAAITQENSSQLAA</sequence>
<dbReference type="InParanoid" id="A0A0C3CIZ5"/>
<dbReference type="AlphaFoldDB" id="A0A0C3CIZ5"/>
<dbReference type="EMBL" id="KN832974">
    <property type="protein sequence ID" value="KIM89667.1"/>
    <property type="molecule type" value="Genomic_DNA"/>
</dbReference>
<evidence type="ECO:0000313" key="1">
    <source>
        <dbReference type="EMBL" id="KIM89667.1"/>
    </source>
</evidence>
<reference evidence="1 2" key="1">
    <citation type="submission" date="2014-04" db="EMBL/GenBank/DDBJ databases">
        <authorList>
            <consortium name="DOE Joint Genome Institute"/>
            <person name="Kuo A."/>
            <person name="Tarkka M."/>
            <person name="Buscot F."/>
            <person name="Kohler A."/>
            <person name="Nagy L.G."/>
            <person name="Floudas D."/>
            <person name="Copeland A."/>
            <person name="Barry K.W."/>
            <person name="Cichocki N."/>
            <person name="Veneault-Fourrey C."/>
            <person name="LaButti K."/>
            <person name="Lindquist E.A."/>
            <person name="Lipzen A."/>
            <person name="Lundell T."/>
            <person name="Morin E."/>
            <person name="Murat C."/>
            <person name="Sun H."/>
            <person name="Tunlid A."/>
            <person name="Henrissat B."/>
            <person name="Grigoriev I.V."/>
            <person name="Hibbett D.S."/>
            <person name="Martin F."/>
            <person name="Nordberg H.P."/>
            <person name="Cantor M.N."/>
            <person name="Hua S.X."/>
        </authorList>
    </citation>
    <scope>NUCLEOTIDE SEQUENCE [LARGE SCALE GENOMIC DNA]</scope>
    <source>
        <strain evidence="1 2">F 1598</strain>
    </source>
</reference>
<proteinExistence type="predicted"/>
<dbReference type="Pfam" id="PF20414">
    <property type="entry name" value="DUF6698"/>
    <property type="match status" value="1"/>
</dbReference>
<dbReference type="Proteomes" id="UP000054166">
    <property type="component" value="Unassembled WGS sequence"/>
</dbReference>
<dbReference type="OrthoDB" id="3220614at2759"/>
<dbReference type="InterPro" id="IPR046521">
    <property type="entry name" value="DUF6698"/>
</dbReference>
<accession>A0A0C3CIZ5</accession>
<dbReference type="HOGENOM" id="CLU_035918_3_1_1"/>